<reference evidence="1" key="1">
    <citation type="submission" date="2020-10" db="EMBL/GenBank/DDBJ databases">
        <title>Bacterium isolated from coastal waters sediment.</title>
        <authorList>
            <person name="Chen R.-J."/>
            <person name="Lu D.-C."/>
            <person name="Zhu K.-L."/>
            <person name="Du Z.-J."/>
        </authorList>
    </citation>
    <scope>NUCLEOTIDE SEQUENCE</scope>
    <source>
        <strain evidence="1">N1Y112</strain>
    </source>
</reference>
<dbReference type="EMBL" id="JADEYS010000004">
    <property type="protein sequence ID" value="MBE9396634.1"/>
    <property type="molecule type" value="Genomic_DNA"/>
</dbReference>
<dbReference type="Gene3D" id="1.25.40.10">
    <property type="entry name" value="Tetratricopeptide repeat domain"/>
    <property type="match status" value="1"/>
</dbReference>
<dbReference type="SMART" id="SM00671">
    <property type="entry name" value="SEL1"/>
    <property type="match status" value="2"/>
</dbReference>
<dbReference type="SUPFAM" id="SSF81901">
    <property type="entry name" value="HCP-like"/>
    <property type="match status" value="1"/>
</dbReference>
<dbReference type="PANTHER" id="PTHR11102">
    <property type="entry name" value="SEL-1-LIKE PROTEIN"/>
    <property type="match status" value="1"/>
</dbReference>
<comment type="caution">
    <text evidence="1">The sequence shown here is derived from an EMBL/GenBank/DDBJ whole genome shotgun (WGS) entry which is preliminary data.</text>
</comment>
<dbReference type="Proteomes" id="UP000640333">
    <property type="component" value="Unassembled WGS sequence"/>
</dbReference>
<dbReference type="AlphaFoldDB" id="A0A8J7FC18"/>
<gene>
    <name evidence="1" type="ORF">IOQ59_05090</name>
</gene>
<organism evidence="1 2">
    <name type="scientific">Pontibacterium sinense</name>
    <dbReference type="NCBI Taxonomy" id="2781979"/>
    <lineage>
        <taxon>Bacteria</taxon>
        <taxon>Pseudomonadati</taxon>
        <taxon>Pseudomonadota</taxon>
        <taxon>Gammaproteobacteria</taxon>
        <taxon>Oceanospirillales</taxon>
        <taxon>Oceanospirillaceae</taxon>
        <taxon>Pontibacterium</taxon>
    </lineage>
</organism>
<dbReference type="InterPro" id="IPR011990">
    <property type="entry name" value="TPR-like_helical_dom_sf"/>
</dbReference>
<dbReference type="Pfam" id="PF08238">
    <property type="entry name" value="Sel1"/>
    <property type="match status" value="3"/>
</dbReference>
<evidence type="ECO:0000313" key="1">
    <source>
        <dbReference type="EMBL" id="MBE9396634.1"/>
    </source>
</evidence>
<name>A0A8J7FC18_9GAMM</name>
<dbReference type="InterPro" id="IPR050767">
    <property type="entry name" value="Sel1_AlgK"/>
</dbReference>
<keyword evidence="2" id="KW-1185">Reference proteome</keyword>
<protein>
    <submittedName>
        <fullName evidence="1">Sel1 repeat family protein</fullName>
    </submittedName>
</protein>
<dbReference type="PANTHER" id="PTHR11102:SF160">
    <property type="entry name" value="ERAD-ASSOCIATED E3 UBIQUITIN-PROTEIN LIGASE COMPONENT HRD3"/>
    <property type="match status" value="1"/>
</dbReference>
<proteinExistence type="predicted"/>
<evidence type="ECO:0000313" key="2">
    <source>
        <dbReference type="Proteomes" id="UP000640333"/>
    </source>
</evidence>
<dbReference type="InterPro" id="IPR006597">
    <property type="entry name" value="Sel1-like"/>
</dbReference>
<accession>A0A8J7FC18</accession>
<sequence length="160" mass="18545">MRWLMHLLSPVIFWFAFALFRSSLLKRSERKHRFVMKVFRLAADNGSTRALSVYGHLLHFRGEDVQNKIQGAIYLQRAADQGDMKAQYQMGRVFEDGFEHYFQPNAEKSYHYYAAAAGQGHQLAIRRLIEANEKGELGIEVNEQEAERWSQALPDLPSAR</sequence>